<reference evidence="6 7" key="1">
    <citation type="submission" date="2018-07" db="EMBL/GenBank/DDBJ databases">
        <title>Genome sequence of Nitratireductor thuwali#1536.</title>
        <authorList>
            <person name="Michoud G."/>
            <person name="Merlino G."/>
            <person name="Sefrji F.O."/>
            <person name="Daffonchio D."/>
        </authorList>
    </citation>
    <scope>NUCLEOTIDE SEQUENCE [LARGE SCALE GENOMIC DNA]</scope>
    <source>
        <strain evidence="7">Nit1536</strain>
    </source>
</reference>
<dbReference type="Gene3D" id="3.40.1190.20">
    <property type="match status" value="1"/>
</dbReference>
<gene>
    <name evidence="6" type="primary">ydjH_1</name>
    <name evidence="6" type="ORF">NTH_00368</name>
</gene>
<name>A0ABY5MGT8_9HYPH</name>
<comment type="similarity">
    <text evidence="1 4">Belongs to the carbohydrate kinase PfkB family.</text>
</comment>
<organism evidence="6 7">
    <name type="scientific">Nitratireductor thuwali</name>
    <dbReference type="NCBI Taxonomy" id="2267699"/>
    <lineage>
        <taxon>Bacteria</taxon>
        <taxon>Pseudomonadati</taxon>
        <taxon>Pseudomonadota</taxon>
        <taxon>Alphaproteobacteria</taxon>
        <taxon>Hyphomicrobiales</taxon>
        <taxon>Phyllobacteriaceae</taxon>
        <taxon>Nitratireductor</taxon>
    </lineage>
</organism>
<dbReference type="EMBL" id="CP030941">
    <property type="protein sequence ID" value="UUP15928.1"/>
    <property type="molecule type" value="Genomic_DNA"/>
</dbReference>
<dbReference type="InterPro" id="IPR002173">
    <property type="entry name" value="Carboh/pur_kinase_PfkB_CS"/>
</dbReference>
<sequence length="309" mass="31999">MSHRPICIIGNANLDLVCGPLDDWPERGTETFLPRSDLRIGGSAANTALVLQRLGARGGLVSAAGADAAGRMLAARFQGTLDRVAVIEAPTSVTVGLLHPDAERTFLSTDGHLDLLDLGFFLSQLEDWSVEGALVLVSGAFAMPGLLKDHMELLSVLKEAGAEVAIDPGWPGTDWAEDVREQALEWIALADHVLMNDKEALGLARAGDLDAACAFFDAELAAGRRLVIKCGKNGALALSGGTAVSASARPLTVFDTVGAGDAFNAGYLEAVARGLALVPALKAGVAVAGRVIAEFPRTSLPIALEAGEG</sequence>
<dbReference type="PANTHER" id="PTHR10584">
    <property type="entry name" value="SUGAR KINASE"/>
    <property type="match status" value="1"/>
</dbReference>
<accession>A0ABY5MGT8</accession>
<dbReference type="PANTHER" id="PTHR10584:SF166">
    <property type="entry name" value="RIBOKINASE"/>
    <property type="match status" value="1"/>
</dbReference>
<dbReference type="PROSITE" id="PS00584">
    <property type="entry name" value="PFKB_KINASES_2"/>
    <property type="match status" value="1"/>
</dbReference>
<keyword evidence="3 4" id="KW-0418">Kinase</keyword>
<proteinExistence type="inferred from homology"/>
<dbReference type="SUPFAM" id="SSF53613">
    <property type="entry name" value="Ribokinase-like"/>
    <property type="match status" value="1"/>
</dbReference>
<keyword evidence="2 4" id="KW-0808">Transferase</keyword>
<evidence type="ECO:0000256" key="1">
    <source>
        <dbReference type="ARBA" id="ARBA00010688"/>
    </source>
</evidence>
<dbReference type="InterPro" id="IPR029056">
    <property type="entry name" value="Ribokinase-like"/>
</dbReference>
<dbReference type="InterPro" id="IPR002139">
    <property type="entry name" value="Ribo/fructo_kinase"/>
</dbReference>
<dbReference type="PROSITE" id="PS00583">
    <property type="entry name" value="PFKB_KINASES_1"/>
    <property type="match status" value="1"/>
</dbReference>
<evidence type="ECO:0000256" key="2">
    <source>
        <dbReference type="ARBA" id="ARBA00022679"/>
    </source>
</evidence>
<evidence type="ECO:0000313" key="6">
    <source>
        <dbReference type="EMBL" id="UUP15928.1"/>
    </source>
</evidence>
<evidence type="ECO:0000259" key="5">
    <source>
        <dbReference type="Pfam" id="PF00294"/>
    </source>
</evidence>
<dbReference type="PRINTS" id="PR00990">
    <property type="entry name" value="RIBOKINASE"/>
</dbReference>
<dbReference type="RefSeq" id="WP_338528396.1">
    <property type="nucleotide sequence ID" value="NZ_CP030941.1"/>
</dbReference>
<dbReference type="GO" id="GO:0016301">
    <property type="term" value="F:kinase activity"/>
    <property type="evidence" value="ECO:0007669"/>
    <property type="project" value="UniProtKB-KW"/>
</dbReference>
<evidence type="ECO:0000313" key="7">
    <source>
        <dbReference type="Proteomes" id="UP001342418"/>
    </source>
</evidence>
<dbReference type="Pfam" id="PF00294">
    <property type="entry name" value="PfkB"/>
    <property type="match status" value="1"/>
</dbReference>
<protein>
    <submittedName>
        <fullName evidence="6">Sugar kinase YdjH</fullName>
        <ecNumber evidence="6">2.7.1.-</ecNumber>
    </submittedName>
</protein>
<feature type="domain" description="Carbohydrate kinase PfkB" evidence="5">
    <location>
        <begin position="7"/>
        <end position="293"/>
    </location>
</feature>
<evidence type="ECO:0000256" key="3">
    <source>
        <dbReference type="ARBA" id="ARBA00022777"/>
    </source>
</evidence>
<dbReference type="EC" id="2.7.1.-" evidence="6"/>
<dbReference type="InterPro" id="IPR011611">
    <property type="entry name" value="PfkB_dom"/>
</dbReference>
<keyword evidence="7" id="KW-1185">Reference proteome</keyword>
<evidence type="ECO:0000256" key="4">
    <source>
        <dbReference type="RuleBase" id="RU003704"/>
    </source>
</evidence>
<dbReference type="Proteomes" id="UP001342418">
    <property type="component" value="Chromosome"/>
</dbReference>